<dbReference type="AlphaFoldDB" id="A0A5B0NGI0"/>
<gene>
    <name evidence="2" type="ORF">PGT21_035951</name>
    <name evidence="3" type="ORF">PGTUg99_019638</name>
</gene>
<proteinExistence type="predicted"/>
<evidence type="ECO:0000256" key="1">
    <source>
        <dbReference type="SAM" id="SignalP"/>
    </source>
</evidence>
<accession>A0A5B0NGI0</accession>
<name>A0A5B0NGI0_PUCGR</name>
<sequence>MLMLSFSIFLGTSVNAKQSVGSSLMKLDEDLPENDDAKIKDFLEQANIYVLECINSRASCLRRSWTPSVCVLTRVYQYLPDQTR</sequence>
<evidence type="ECO:0000313" key="5">
    <source>
        <dbReference type="Proteomes" id="UP000325313"/>
    </source>
</evidence>
<dbReference type="EMBL" id="VSWC01000105">
    <property type="protein sequence ID" value="KAA1087706.1"/>
    <property type="molecule type" value="Genomic_DNA"/>
</dbReference>
<feature type="chain" id="PRO_5036137465" evidence="1">
    <location>
        <begin position="17"/>
        <end position="84"/>
    </location>
</feature>
<evidence type="ECO:0000313" key="4">
    <source>
        <dbReference type="Proteomes" id="UP000324748"/>
    </source>
</evidence>
<dbReference type="Proteomes" id="UP000324748">
    <property type="component" value="Unassembled WGS sequence"/>
</dbReference>
<keyword evidence="4" id="KW-1185">Reference proteome</keyword>
<feature type="signal peptide" evidence="1">
    <location>
        <begin position="1"/>
        <end position="16"/>
    </location>
</feature>
<comment type="caution">
    <text evidence="2">The sequence shown here is derived from an EMBL/GenBank/DDBJ whole genome shotgun (WGS) entry which is preliminary data.</text>
</comment>
<protein>
    <submittedName>
        <fullName evidence="2">Uncharacterized protein</fullName>
    </submittedName>
</protein>
<dbReference type="EMBL" id="VDEP01000003">
    <property type="protein sequence ID" value="KAA1138214.1"/>
    <property type="molecule type" value="Genomic_DNA"/>
</dbReference>
<dbReference type="Proteomes" id="UP000325313">
    <property type="component" value="Unassembled WGS sequence"/>
</dbReference>
<reference evidence="4 5" key="1">
    <citation type="submission" date="2019-05" db="EMBL/GenBank/DDBJ databases">
        <title>Emergence of the Ug99 lineage of the wheat stem rust pathogen through somatic hybridization.</title>
        <authorList>
            <person name="Li F."/>
            <person name="Upadhyaya N.M."/>
            <person name="Sperschneider J."/>
            <person name="Matny O."/>
            <person name="Nguyen-Phuc H."/>
            <person name="Mago R."/>
            <person name="Raley C."/>
            <person name="Miller M.E."/>
            <person name="Silverstein K.A.T."/>
            <person name="Henningsen E."/>
            <person name="Hirsch C.D."/>
            <person name="Visser B."/>
            <person name="Pretorius Z.A."/>
            <person name="Steffenson B.J."/>
            <person name="Schwessinger B."/>
            <person name="Dodds P.N."/>
            <person name="Figueroa M."/>
        </authorList>
    </citation>
    <scope>NUCLEOTIDE SEQUENCE [LARGE SCALE GENOMIC DNA]</scope>
    <source>
        <strain evidence="2">21-0</strain>
        <strain evidence="3 5">Ug99</strain>
    </source>
</reference>
<evidence type="ECO:0000313" key="2">
    <source>
        <dbReference type="EMBL" id="KAA1087706.1"/>
    </source>
</evidence>
<evidence type="ECO:0000313" key="3">
    <source>
        <dbReference type="EMBL" id="KAA1138214.1"/>
    </source>
</evidence>
<keyword evidence="1" id="KW-0732">Signal</keyword>
<organism evidence="2 4">
    <name type="scientific">Puccinia graminis f. sp. tritici</name>
    <dbReference type="NCBI Taxonomy" id="56615"/>
    <lineage>
        <taxon>Eukaryota</taxon>
        <taxon>Fungi</taxon>
        <taxon>Dikarya</taxon>
        <taxon>Basidiomycota</taxon>
        <taxon>Pucciniomycotina</taxon>
        <taxon>Pucciniomycetes</taxon>
        <taxon>Pucciniales</taxon>
        <taxon>Pucciniaceae</taxon>
        <taxon>Puccinia</taxon>
    </lineage>
</organism>